<organism evidence="1">
    <name type="scientific">marine sediment metagenome</name>
    <dbReference type="NCBI Taxonomy" id="412755"/>
    <lineage>
        <taxon>unclassified sequences</taxon>
        <taxon>metagenomes</taxon>
        <taxon>ecological metagenomes</taxon>
    </lineage>
</organism>
<sequence>MSVFGTFRIDTRPYTGYTDPGLPIGSWIAQAGLVGDASGGILRMNFLIEREGGVRVSELYNIEQFSADTSSSTGRDITLATINMDRLAPTRQASPQKWRMATIVGGDGTSAIDTAKLMGLPYWLGAPDVDTPAGDKGFSVTFLNIDLLLFAATVQGYFWGPRSVTAPGGPRRPVAGFLGK</sequence>
<gene>
    <name evidence="1" type="ORF">LCGC14_2232900</name>
</gene>
<proteinExistence type="predicted"/>
<reference evidence="1" key="1">
    <citation type="journal article" date="2015" name="Nature">
        <title>Complex archaea that bridge the gap between prokaryotes and eukaryotes.</title>
        <authorList>
            <person name="Spang A."/>
            <person name="Saw J.H."/>
            <person name="Jorgensen S.L."/>
            <person name="Zaremba-Niedzwiedzka K."/>
            <person name="Martijn J."/>
            <person name="Lind A.E."/>
            <person name="van Eijk R."/>
            <person name="Schleper C."/>
            <person name="Guy L."/>
            <person name="Ettema T.J."/>
        </authorList>
    </citation>
    <scope>NUCLEOTIDE SEQUENCE</scope>
</reference>
<name>A0A0F9FK74_9ZZZZ</name>
<comment type="caution">
    <text evidence="1">The sequence shown here is derived from an EMBL/GenBank/DDBJ whole genome shotgun (WGS) entry which is preliminary data.</text>
</comment>
<accession>A0A0F9FK74</accession>
<evidence type="ECO:0000313" key="1">
    <source>
        <dbReference type="EMBL" id="KKL57690.1"/>
    </source>
</evidence>
<dbReference type="EMBL" id="LAZR01030077">
    <property type="protein sequence ID" value="KKL57690.1"/>
    <property type="molecule type" value="Genomic_DNA"/>
</dbReference>
<dbReference type="AlphaFoldDB" id="A0A0F9FK74"/>
<protein>
    <submittedName>
        <fullName evidence="1">Uncharacterized protein</fullName>
    </submittedName>
</protein>